<protein>
    <submittedName>
        <fullName evidence="2">Uncharacterized protein</fullName>
    </submittedName>
</protein>
<reference evidence="2" key="1">
    <citation type="submission" date="2014-09" db="EMBL/GenBank/DDBJ databases">
        <authorList>
            <person name="Magalhaes I.L.F."/>
            <person name="Oliveira U."/>
            <person name="Santos F.R."/>
            <person name="Vidigal T.H.D.A."/>
            <person name="Brescovit A.D."/>
            <person name="Santos A.J."/>
        </authorList>
    </citation>
    <scope>NUCLEOTIDE SEQUENCE</scope>
    <source>
        <tissue evidence="2">Shoot tissue taken approximately 20 cm above the soil surface</tissue>
    </source>
</reference>
<accession>A0A0A9QKJ9</accession>
<evidence type="ECO:0000313" key="2">
    <source>
        <dbReference type="EMBL" id="JAE15638.1"/>
    </source>
</evidence>
<name>A0A0A9QKJ9_ARUDO</name>
<dbReference type="AlphaFoldDB" id="A0A0A9QKJ9"/>
<evidence type="ECO:0000256" key="1">
    <source>
        <dbReference type="SAM" id="MobiDB-lite"/>
    </source>
</evidence>
<feature type="region of interest" description="Disordered" evidence="1">
    <location>
        <begin position="1"/>
        <end position="24"/>
    </location>
</feature>
<feature type="compositionally biased region" description="Polar residues" evidence="1">
    <location>
        <begin position="1"/>
        <end position="13"/>
    </location>
</feature>
<sequence>MGSQRQALVQGTRHQPGRMNSFIE</sequence>
<reference evidence="2" key="2">
    <citation type="journal article" date="2015" name="Data Brief">
        <title>Shoot transcriptome of the giant reed, Arundo donax.</title>
        <authorList>
            <person name="Barrero R.A."/>
            <person name="Guerrero F.D."/>
            <person name="Moolhuijzen P."/>
            <person name="Goolsby J.A."/>
            <person name="Tidwell J."/>
            <person name="Bellgard S.E."/>
            <person name="Bellgard M.I."/>
        </authorList>
    </citation>
    <scope>NUCLEOTIDE SEQUENCE</scope>
    <source>
        <tissue evidence="2">Shoot tissue taken approximately 20 cm above the soil surface</tissue>
    </source>
</reference>
<organism evidence="2">
    <name type="scientific">Arundo donax</name>
    <name type="common">Giant reed</name>
    <name type="synonym">Donax arundinaceus</name>
    <dbReference type="NCBI Taxonomy" id="35708"/>
    <lineage>
        <taxon>Eukaryota</taxon>
        <taxon>Viridiplantae</taxon>
        <taxon>Streptophyta</taxon>
        <taxon>Embryophyta</taxon>
        <taxon>Tracheophyta</taxon>
        <taxon>Spermatophyta</taxon>
        <taxon>Magnoliopsida</taxon>
        <taxon>Liliopsida</taxon>
        <taxon>Poales</taxon>
        <taxon>Poaceae</taxon>
        <taxon>PACMAD clade</taxon>
        <taxon>Arundinoideae</taxon>
        <taxon>Arundineae</taxon>
        <taxon>Arundo</taxon>
    </lineage>
</organism>
<dbReference type="EMBL" id="GBRH01182258">
    <property type="protein sequence ID" value="JAE15638.1"/>
    <property type="molecule type" value="Transcribed_RNA"/>
</dbReference>
<proteinExistence type="predicted"/>